<dbReference type="InterPro" id="IPR050312">
    <property type="entry name" value="IolE/XylAMocC-like"/>
</dbReference>
<evidence type="ECO:0000313" key="2">
    <source>
        <dbReference type="EMBL" id="ENO97456.1"/>
    </source>
</evidence>
<protein>
    <submittedName>
        <fullName evidence="2">Xylose isomerase domain-containing protein</fullName>
    </submittedName>
</protein>
<dbReference type="Gene3D" id="3.20.20.150">
    <property type="entry name" value="Divalent-metal-dependent TIM barrel enzymes"/>
    <property type="match status" value="1"/>
</dbReference>
<accession>N6YT66</accession>
<evidence type="ECO:0000313" key="3">
    <source>
        <dbReference type="Proteomes" id="UP000013047"/>
    </source>
</evidence>
<keyword evidence="3" id="KW-1185">Reference proteome</keyword>
<dbReference type="Proteomes" id="UP000013047">
    <property type="component" value="Unassembled WGS sequence"/>
</dbReference>
<reference evidence="2 3" key="1">
    <citation type="submission" date="2012-09" db="EMBL/GenBank/DDBJ databases">
        <title>Draft Genome Sequences of 6 Strains from Genus Thauera.</title>
        <authorList>
            <person name="Liu B."/>
            <person name="Shapleigh J.P."/>
            <person name="Frostegard A.H."/>
        </authorList>
    </citation>
    <scope>NUCLEOTIDE SEQUENCE [LARGE SCALE GENOMIC DNA]</scope>
    <source>
        <strain evidence="2 3">B4P</strain>
    </source>
</reference>
<proteinExistence type="predicted"/>
<dbReference type="InterPro" id="IPR013022">
    <property type="entry name" value="Xyl_isomerase-like_TIM-brl"/>
</dbReference>
<sequence length="276" mass="29940">MSEEAAKMTRIVSLAALTVLDLSPADMVSCAAATGYSHVGLRLNAATTDEAHYPMVGGTSLVREVRARLDDTGVKVIDIEILRLMPGTNVADFEAFMETGARLGAEHILIAGNDPDEARLIDSYGRTCDLAARFGMSANIEPMPWTDVPDVKRAARIMAAVDRSNSGIIVDAIHFDRAGSSSADLAEIPVERFRYAQFCDAPAERPTTTEGLLHQARAERLAPGQGELKLKELLGALPKDIPLSVEVPQMMLAREVGPFERARRLREAMRQLLDSA</sequence>
<keyword evidence="2" id="KW-0413">Isomerase</keyword>
<dbReference type="GO" id="GO:0016853">
    <property type="term" value="F:isomerase activity"/>
    <property type="evidence" value="ECO:0007669"/>
    <property type="project" value="UniProtKB-KW"/>
</dbReference>
<dbReference type="EMBL" id="AMXF01000047">
    <property type="protein sequence ID" value="ENO97456.1"/>
    <property type="molecule type" value="Genomic_DNA"/>
</dbReference>
<dbReference type="AlphaFoldDB" id="N6YT66"/>
<gene>
    <name evidence="2" type="ORF">C667_08770</name>
</gene>
<dbReference type="PANTHER" id="PTHR12110:SF48">
    <property type="entry name" value="BLL3656 PROTEIN"/>
    <property type="match status" value="1"/>
</dbReference>
<name>N6YT66_9RHOO</name>
<dbReference type="PANTHER" id="PTHR12110">
    <property type="entry name" value="HYDROXYPYRUVATE ISOMERASE"/>
    <property type="match status" value="1"/>
</dbReference>
<dbReference type="Pfam" id="PF01261">
    <property type="entry name" value="AP_endonuc_2"/>
    <property type="match status" value="1"/>
</dbReference>
<dbReference type="SUPFAM" id="SSF51658">
    <property type="entry name" value="Xylose isomerase-like"/>
    <property type="match status" value="1"/>
</dbReference>
<comment type="caution">
    <text evidence="2">The sequence shown here is derived from an EMBL/GenBank/DDBJ whole genome shotgun (WGS) entry which is preliminary data.</text>
</comment>
<dbReference type="InterPro" id="IPR036237">
    <property type="entry name" value="Xyl_isomerase-like_sf"/>
</dbReference>
<feature type="domain" description="Xylose isomerase-like TIM barrel" evidence="1">
    <location>
        <begin position="31"/>
        <end position="267"/>
    </location>
</feature>
<evidence type="ECO:0000259" key="1">
    <source>
        <dbReference type="Pfam" id="PF01261"/>
    </source>
</evidence>
<organism evidence="2 3">
    <name type="scientific">Thauera phenylacetica B4P</name>
    <dbReference type="NCBI Taxonomy" id="1234382"/>
    <lineage>
        <taxon>Bacteria</taxon>
        <taxon>Pseudomonadati</taxon>
        <taxon>Pseudomonadota</taxon>
        <taxon>Betaproteobacteria</taxon>
        <taxon>Rhodocyclales</taxon>
        <taxon>Zoogloeaceae</taxon>
        <taxon>Thauera</taxon>
    </lineage>
</organism>